<dbReference type="Proteomes" id="UP000092403">
    <property type="component" value="Unassembled WGS sequence"/>
</dbReference>
<dbReference type="Proteomes" id="UP000091929">
    <property type="component" value="Unassembled WGS sequence"/>
</dbReference>
<keyword evidence="1" id="KW-0472">Membrane</keyword>
<feature type="transmembrane region" description="Helical" evidence="1">
    <location>
        <begin position="7"/>
        <end position="27"/>
    </location>
</feature>
<dbReference type="AlphaFoldDB" id="A0A150IUD9"/>
<proteinExistence type="predicted"/>
<evidence type="ECO:0000313" key="2">
    <source>
        <dbReference type="EMBL" id="KYC46025.1"/>
    </source>
</evidence>
<evidence type="ECO:0000313" key="4">
    <source>
        <dbReference type="EMBL" id="KYC51174.1"/>
    </source>
</evidence>
<organism evidence="3 5">
    <name type="scientific">Candidatus Methanofastidiosum methylothiophilum</name>
    <dbReference type="NCBI Taxonomy" id="1705564"/>
    <lineage>
        <taxon>Archaea</taxon>
        <taxon>Methanobacteriati</taxon>
        <taxon>Methanobacteriota</taxon>
        <taxon>Stenosarchaea group</taxon>
        <taxon>Candidatus Methanofastidiosia</taxon>
        <taxon>Candidatus Methanofastidiosales</taxon>
        <taxon>Candidatus Methanofastidiosaceae</taxon>
        <taxon>Candidatus Methanofastidiosum</taxon>
    </lineage>
</organism>
<evidence type="ECO:0000313" key="6">
    <source>
        <dbReference type="Proteomes" id="UP000092401"/>
    </source>
</evidence>
<dbReference type="EMBL" id="LNJC01000003">
    <property type="protein sequence ID" value="KYC51174.1"/>
    <property type="molecule type" value="Genomic_DNA"/>
</dbReference>
<dbReference type="EMBL" id="LNGF01000002">
    <property type="protein sequence ID" value="KYC48621.1"/>
    <property type="molecule type" value="Genomic_DNA"/>
</dbReference>
<reference evidence="5 6" key="1">
    <citation type="journal article" date="2016" name="ISME J.">
        <title>Chasing the elusive Euryarchaeota class WSA2: genomes reveal a uniquely fastidious methyl-reducing methanogen.</title>
        <authorList>
            <person name="Nobu M.K."/>
            <person name="Narihiro T."/>
            <person name="Kuroda K."/>
            <person name="Mei R."/>
            <person name="Liu W.T."/>
        </authorList>
    </citation>
    <scope>NUCLEOTIDE SEQUENCE [LARGE SCALE GENOMIC DNA]</scope>
    <source>
        <strain evidence="2">B03fssc0709_Meth_Bin005</strain>
        <strain evidence="3">B15fssc0709_Meth_Bin003</strain>
        <strain evidence="4">BMIXfssc0709_Meth_Bin006</strain>
    </source>
</reference>
<accession>A0A150IUD9</accession>
<name>A0A150IUD9_9EURY</name>
<keyword evidence="1" id="KW-1133">Transmembrane helix</keyword>
<accession>A0A150IMK0</accession>
<accession>A0A150J2I1</accession>
<protein>
    <submittedName>
        <fullName evidence="3">Uncharacterized protein</fullName>
    </submittedName>
</protein>
<sequence>MNNKSQFFIFAAILVIISLLAIQYSLLSYRQVSQSIEDIRYSDIPFISNYIESSFRDTSKNAFEEIYRTGNLNSIHNAFAGIYSAHYAIEEKELNYYLSKLDVGIEVSKSSNITFDDDVLFIGPSVFEVGNFNRKLLVDTRKISDSPKRYLMSSDIGQFEVAPLNKLSDPSSLNPYVIHGDVEIIFKEGNYSSNSRIVYNNRAYTFGEYRITYAGMNNIENRAPFVENNYLNIANDGRNYITILNQSGNQITLDGISRFYEGDVFLLNNYLIKITDIKYIPNGQRDDYIKYTILNIQISLQETERRKQSFDPNESPGLRYGLIDVFAIKENGIRTNEIVTGDTVIISTSIHNDLESAISDKDINGSKRLGSSLKMWEIVNVYLSLDEGIFESEGSRYKVKINTLTKKIEGIYELSGTSEILLDIQRCRRDSVGSLACVSAYPIEEGFEFNLRGEEYVVRSISTTLVSFLKRNTDNLEVIIDIPQNPDSGEFKLGSNTYEIRLVRDGLGNVDPYQIIFETLLGEDVLLEIGDSFVLNNYVLVLESVNFLNKDEKWHVYFKLFDMKSEMKQSPVGKTRLFYGWKDGEYQVVNKWKYGYNDLTDKLIIQSSNPSFSKDTNGTLITDDGLLACFSSINSQNFFEYDLYYPQQGQLVWLSDTRTLFEEINTFNKYIKIRVDENKNGIIDENEGYIYVNGSNKLLEKDIFYCGGVGFQVISIIPYHKDGIGRVLLKRVPYYQYTSILERSGRINIEEFTTYISTYKYNVKRPGDYLLVFTYSFEIDGIKKETSQYYNFKVYQ</sequence>
<dbReference type="EMBL" id="LNGE01000006">
    <property type="protein sequence ID" value="KYC46025.1"/>
    <property type="molecule type" value="Genomic_DNA"/>
</dbReference>
<gene>
    <name evidence="2" type="ORF">APG10_00334</name>
    <name evidence="3" type="ORF">APG11_00131</name>
    <name evidence="4" type="ORF">APG12_00300</name>
</gene>
<dbReference type="Proteomes" id="UP000092401">
    <property type="component" value="Unassembled WGS sequence"/>
</dbReference>
<keyword evidence="1" id="KW-0812">Transmembrane</keyword>
<comment type="caution">
    <text evidence="3">The sequence shown here is derived from an EMBL/GenBank/DDBJ whole genome shotgun (WGS) entry which is preliminary data.</text>
</comment>
<evidence type="ECO:0000313" key="5">
    <source>
        <dbReference type="Proteomes" id="UP000091929"/>
    </source>
</evidence>
<evidence type="ECO:0000313" key="3">
    <source>
        <dbReference type="EMBL" id="KYC48621.1"/>
    </source>
</evidence>
<evidence type="ECO:0000256" key="1">
    <source>
        <dbReference type="SAM" id="Phobius"/>
    </source>
</evidence>